<comment type="caution">
    <text evidence="1">The sequence shown here is derived from an EMBL/GenBank/DDBJ whole genome shotgun (WGS) entry which is preliminary data.</text>
</comment>
<keyword evidence="2" id="KW-1185">Reference proteome</keyword>
<evidence type="ECO:0000313" key="2">
    <source>
        <dbReference type="Proteomes" id="UP000550401"/>
    </source>
</evidence>
<accession>A0A839F1J8</accession>
<organism evidence="1 2">
    <name type="scientific">Dokdonella fugitiva</name>
    <dbReference type="NCBI Taxonomy" id="328517"/>
    <lineage>
        <taxon>Bacteria</taxon>
        <taxon>Pseudomonadati</taxon>
        <taxon>Pseudomonadota</taxon>
        <taxon>Gammaproteobacteria</taxon>
        <taxon>Lysobacterales</taxon>
        <taxon>Rhodanobacteraceae</taxon>
        <taxon>Dokdonella</taxon>
    </lineage>
</organism>
<sequence>MSTVGLTKAEMSGLQYIRGDHECMPTAATFGRLHDRGLCTPGGGQLTPRGHAALAAPRMTQAEYKVLELCIDKHVDLILQRAGSLKSWKALRDAGYIGYEVDGDYLQIVCIFPAGRTALNNVRAAMGSPDWKEGL</sequence>
<name>A0A839F1J8_9GAMM</name>
<evidence type="ECO:0000313" key="1">
    <source>
        <dbReference type="EMBL" id="MBA8886101.1"/>
    </source>
</evidence>
<dbReference type="AlphaFoldDB" id="A0A839F1J8"/>
<gene>
    <name evidence="1" type="ORF">FHW12_000292</name>
</gene>
<dbReference type="Proteomes" id="UP000550401">
    <property type="component" value="Unassembled WGS sequence"/>
</dbReference>
<reference evidence="1 2" key="1">
    <citation type="submission" date="2020-07" db="EMBL/GenBank/DDBJ databases">
        <title>Genomic Encyclopedia of Type Strains, Phase IV (KMG-V): Genome sequencing to study the core and pangenomes of soil and plant-associated prokaryotes.</title>
        <authorList>
            <person name="Whitman W."/>
        </authorList>
    </citation>
    <scope>NUCLEOTIDE SEQUENCE [LARGE SCALE GENOMIC DNA]</scope>
    <source>
        <strain evidence="1 2">RH2WT43</strain>
    </source>
</reference>
<proteinExistence type="predicted"/>
<protein>
    <submittedName>
        <fullName evidence="1">Uncharacterized protein</fullName>
    </submittedName>
</protein>
<dbReference type="EMBL" id="JACGXL010000001">
    <property type="protein sequence ID" value="MBA8886101.1"/>
    <property type="molecule type" value="Genomic_DNA"/>
</dbReference>